<feature type="domain" description="HTH cro/C1-type" evidence="1">
    <location>
        <begin position="20"/>
        <end position="60"/>
    </location>
</feature>
<dbReference type="InterPro" id="IPR010982">
    <property type="entry name" value="Lambda_DNA-bd_dom_sf"/>
</dbReference>
<protein>
    <submittedName>
        <fullName evidence="2">Helix-turn-helix domain-containing protein</fullName>
    </submittedName>
</protein>
<evidence type="ECO:0000259" key="1">
    <source>
        <dbReference type="PROSITE" id="PS50943"/>
    </source>
</evidence>
<name>A0A6G9Z4H7_9NOCA</name>
<organism evidence="2 3">
    <name type="scientific">Nocardia terpenica</name>
    <dbReference type="NCBI Taxonomy" id="455432"/>
    <lineage>
        <taxon>Bacteria</taxon>
        <taxon>Bacillati</taxon>
        <taxon>Actinomycetota</taxon>
        <taxon>Actinomycetes</taxon>
        <taxon>Mycobacteriales</taxon>
        <taxon>Nocardiaceae</taxon>
        <taxon>Nocardia</taxon>
    </lineage>
</organism>
<dbReference type="CDD" id="cd00093">
    <property type="entry name" value="HTH_XRE"/>
    <property type="match status" value="1"/>
</dbReference>
<dbReference type="Proteomes" id="UP000500953">
    <property type="component" value="Chromosome"/>
</dbReference>
<dbReference type="EMBL" id="CP046173">
    <property type="protein sequence ID" value="QIS20086.1"/>
    <property type="molecule type" value="Genomic_DNA"/>
</dbReference>
<dbReference type="AlphaFoldDB" id="A0A6G9Z4H7"/>
<accession>A0A6G9Z4H7</accession>
<dbReference type="SUPFAM" id="SSF47413">
    <property type="entry name" value="lambda repressor-like DNA-binding domains"/>
    <property type="match status" value="1"/>
</dbReference>
<dbReference type="Pfam" id="PF01381">
    <property type="entry name" value="HTH_3"/>
    <property type="match status" value="1"/>
</dbReference>
<gene>
    <name evidence="2" type="ORF">F6W96_19100</name>
</gene>
<dbReference type="InterPro" id="IPR001387">
    <property type="entry name" value="Cro/C1-type_HTH"/>
</dbReference>
<reference evidence="2 3" key="1">
    <citation type="journal article" date="2019" name="ACS Chem. Biol.">
        <title>Identification and Mobilization of a Cryptic Antibiotic Biosynthesis Gene Locus from a Human-Pathogenic Nocardia Isolate.</title>
        <authorList>
            <person name="Herisse M."/>
            <person name="Ishida K."/>
            <person name="Porter J.L."/>
            <person name="Howden B."/>
            <person name="Hertweck C."/>
            <person name="Stinear T.P."/>
            <person name="Pidot S.J."/>
        </authorList>
    </citation>
    <scope>NUCLEOTIDE SEQUENCE [LARGE SCALE GENOMIC DNA]</scope>
    <source>
        <strain evidence="2 3">AUSMDU00012715</strain>
    </source>
</reference>
<evidence type="ECO:0000313" key="3">
    <source>
        <dbReference type="Proteomes" id="UP000500953"/>
    </source>
</evidence>
<dbReference type="RefSeq" id="WP_167487443.1">
    <property type="nucleotide sequence ID" value="NZ_CP046173.1"/>
</dbReference>
<sequence>MPNERLRAMLVKNDYDERSLAAELGLDHKSVQRWVTREVTPRRSTAHRAAKVLGVSASWLWPDLEADRKAASQAEIVTLYPHRSEVPRHLWLDLLTAATGRVWLYANASLFLPEDNPESIDIIRCKAENGTDIRILMADPDSELCVRRGVEERLFDAIPARVRMALSYYAPLAGVPGIDFRLQRETLYNSIFVYDDDMLINQHVYGMYGYMAPILHLRKMEGGDFFDMYVRSFIRVWDASSPVEESNFWQQREAAISSAVAKVNISQPSF</sequence>
<proteinExistence type="predicted"/>
<evidence type="ECO:0000313" key="2">
    <source>
        <dbReference type="EMBL" id="QIS20086.1"/>
    </source>
</evidence>
<dbReference type="Gene3D" id="1.10.260.40">
    <property type="entry name" value="lambda repressor-like DNA-binding domains"/>
    <property type="match status" value="1"/>
</dbReference>
<dbReference type="PROSITE" id="PS50943">
    <property type="entry name" value="HTH_CROC1"/>
    <property type="match status" value="1"/>
</dbReference>
<dbReference type="GO" id="GO:0003677">
    <property type="term" value="F:DNA binding"/>
    <property type="evidence" value="ECO:0007669"/>
    <property type="project" value="InterPro"/>
</dbReference>
<dbReference type="SMART" id="SM00530">
    <property type="entry name" value="HTH_XRE"/>
    <property type="match status" value="1"/>
</dbReference>